<dbReference type="RefSeq" id="WP_188397117.1">
    <property type="nucleotide sequence ID" value="NZ_BMCG01000006.1"/>
</dbReference>
<dbReference type="PANTHER" id="PTHR23028">
    <property type="entry name" value="ACETYLTRANSFERASE"/>
    <property type="match status" value="1"/>
</dbReference>
<reference evidence="3" key="2">
    <citation type="submission" date="2020-09" db="EMBL/GenBank/DDBJ databases">
        <authorList>
            <person name="Sun Q."/>
            <person name="Sedlacek I."/>
        </authorList>
    </citation>
    <scope>NUCLEOTIDE SEQUENCE</scope>
    <source>
        <strain evidence="3">CCM 7086</strain>
    </source>
</reference>
<dbReference type="Pfam" id="PF01757">
    <property type="entry name" value="Acyl_transf_3"/>
    <property type="match status" value="1"/>
</dbReference>
<dbReference type="PANTHER" id="PTHR23028:SF53">
    <property type="entry name" value="ACYL_TRANSF_3 DOMAIN-CONTAINING PROTEIN"/>
    <property type="match status" value="1"/>
</dbReference>
<name>A0A8J2XXW4_9BURK</name>
<keyword evidence="1" id="KW-1133">Transmembrane helix</keyword>
<reference evidence="3" key="1">
    <citation type="journal article" date="2014" name="Int. J. Syst. Evol. Microbiol.">
        <title>Complete genome sequence of Corynebacterium casei LMG S-19264T (=DSM 44701T), isolated from a smear-ripened cheese.</title>
        <authorList>
            <consortium name="US DOE Joint Genome Institute (JGI-PGF)"/>
            <person name="Walter F."/>
            <person name="Albersmeier A."/>
            <person name="Kalinowski J."/>
            <person name="Ruckert C."/>
        </authorList>
    </citation>
    <scope>NUCLEOTIDE SEQUENCE</scope>
    <source>
        <strain evidence="3">CCM 7086</strain>
    </source>
</reference>
<feature type="transmembrane region" description="Helical" evidence="1">
    <location>
        <begin position="345"/>
        <end position="366"/>
    </location>
</feature>
<feature type="transmembrane region" description="Helical" evidence="1">
    <location>
        <begin position="94"/>
        <end position="115"/>
    </location>
</feature>
<feature type="transmembrane region" description="Helical" evidence="1">
    <location>
        <begin position="207"/>
        <end position="226"/>
    </location>
</feature>
<keyword evidence="1" id="KW-0472">Membrane</keyword>
<keyword evidence="1" id="KW-0812">Transmembrane</keyword>
<feature type="transmembrane region" description="Helical" evidence="1">
    <location>
        <begin position="238"/>
        <end position="256"/>
    </location>
</feature>
<evidence type="ECO:0000313" key="4">
    <source>
        <dbReference type="Proteomes" id="UP000620266"/>
    </source>
</evidence>
<proteinExistence type="predicted"/>
<dbReference type="GO" id="GO:0016020">
    <property type="term" value="C:membrane"/>
    <property type="evidence" value="ECO:0007669"/>
    <property type="project" value="TreeGrafter"/>
</dbReference>
<keyword evidence="3" id="KW-0012">Acyltransferase</keyword>
<evidence type="ECO:0000256" key="1">
    <source>
        <dbReference type="SAM" id="Phobius"/>
    </source>
</evidence>
<comment type="caution">
    <text evidence="3">The sequence shown here is derived from an EMBL/GenBank/DDBJ whole genome shotgun (WGS) entry which is preliminary data.</text>
</comment>
<feature type="transmembrane region" description="Helical" evidence="1">
    <location>
        <begin position="54"/>
        <end position="73"/>
    </location>
</feature>
<accession>A0A8J2XXW4</accession>
<dbReference type="InterPro" id="IPR002656">
    <property type="entry name" value="Acyl_transf_3_dom"/>
</dbReference>
<keyword evidence="3" id="KW-0808">Transferase</keyword>
<feature type="transmembrane region" description="Helical" evidence="1">
    <location>
        <begin position="262"/>
        <end position="282"/>
    </location>
</feature>
<dbReference type="Proteomes" id="UP000620266">
    <property type="component" value="Unassembled WGS sequence"/>
</dbReference>
<dbReference type="EMBL" id="BMCG01000006">
    <property type="protein sequence ID" value="GGC16776.1"/>
    <property type="molecule type" value="Genomic_DNA"/>
</dbReference>
<dbReference type="InterPro" id="IPR050879">
    <property type="entry name" value="Acyltransferase_3"/>
</dbReference>
<organism evidence="3 4">
    <name type="scientific">Oxalicibacterium flavum</name>
    <dbReference type="NCBI Taxonomy" id="179467"/>
    <lineage>
        <taxon>Bacteria</taxon>
        <taxon>Pseudomonadati</taxon>
        <taxon>Pseudomonadota</taxon>
        <taxon>Betaproteobacteria</taxon>
        <taxon>Burkholderiales</taxon>
        <taxon>Oxalobacteraceae</taxon>
        <taxon>Oxalicibacterium</taxon>
    </lineage>
</organism>
<feature type="transmembrane region" description="Helical" evidence="1">
    <location>
        <begin position="158"/>
        <end position="178"/>
    </location>
</feature>
<dbReference type="GO" id="GO:0016747">
    <property type="term" value="F:acyltransferase activity, transferring groups other than amino-acyl groups"/>
    <property type="evidence" value="ECO:0007669"/>
    <property type="project" value="InterPro"/>
</dbReference>
<dbReference type="AlphaFoldDB" id="A0A8J2XXW4"/>
<feature type="transmembrane region" description="Helical" evidence="1">
    <location>
        <begin position="185"/>
        <end position="201"/>
    </location>
</feature>
<keyword evidence="4" id="KW-1185">Reference proteome</keyword>
<evidence type="ECO:0000259" key="2">
    <source>
        <dbReference type="Pfam" id="PF01757"/>
    </source>
</evidence>
<sequence>MTSSASIPGTVPVPPPARIDELESIRGIAALLVVIYHIPNWNSLLFDIPLFRNSYLMVQLFFVLSGFVIYKAYAGNIRSGAQLLRFQFLRFGRLYPVHLLFLLVFLLLEVAKYFADTHYGIRSHKTTPFVENGLTAFIQQLFLVQAIGPTGNALSFNAPAWSISVEFYTYLIFGLIALFAGRLKMIVFLLLGLGACALLVAEPEHGYAHLLSCLAGFFIGCCTAWLSERLPLLFSLRLPSHAVTLSVLLLVVFLQLKAPHHWSDFVVYFLTAALVLAIVFSEDGIIRRVLRMRFFVWLGTISYSIYMSHSALLWLFNQVHRFFFQRSEILIEGRMVPQLGFWQALLSYLIIIGLLLAVSHLVYRYVEQPWRERSRRTALKLPALPFGVRSIK</sequence>
<gene>
    <name evidence="3" type="ORF">GCM10007205_27180</name>
</gene>
<protein>
    <submittedName>
        <fullName evidence="3">Acyltransferase</fullName>
    </submittedName>
</protein>
<evidence type="ECO:0000313" key="3">
    <source>
        <dbReference type="EMBL" id="GGC16776.1"/>
    </source>
</evidence>
<feature type="domain" description="Acyltransferase 3" evidence="2">
    <location>
        <begin position="20"/>
        <end position="363"/>
    </location>
</feature>
<feature type="transmembrane region" description="Helical" evidence="1">
    <location>
        <begin position="294"/>
        <end position="316"/>
    </location>
</feature>
<dbReference type="GO" id="GO:0000271">
    <property type="term" value="P:polysaccharide biosynthetic process"/>
    <property type="evidence" value="ECO:0007669"/>
    <property type="project" value="TreeGrafter"/>
</dbReference>